<dbReference type="RefSeq" id="WP_004369656.1">
    <property type="nucleotide sequence ID" value="NZ_GL833119.1"/>
</dbReference>
<reference evidence="2" key="1">
    <citation type="submission" date="2011-01" db="EMBL/GenBank/DDBJ databases">
        <authorList>
            <person name="Muzny D."/>
            <person name="Qin X."/>
            <person name="Buhay C."/>
            <person name="Dugan-Rocha S."/>
            <person name="Ding Y."/>
            <person name="Chen G."/>
            <person name="Hawes A."/>
            <person name="Holder M."/>
            <person name="Jhangiani S."/>
            <person name="Johnson A."/>
            <person name="Khan Z."/>
            <person name="Li Z."/>
            <person name="Liu W."/>
            <person name="Liu X."/>
            <person name="Perez L."/>
            <person name="Shen H."/>
            <person name="Wang Q."/>
            <person name="Watt J."/>
            <person name="Xi L."/>
            <person name="Xin Y."/>
            <person name="Zhou J."/>
            <person name="Deng J."/>
            <person name="Jiang H."/>
            <person name="Liu Y."/>
            <person name="Qu J."/>
            <person name="Song X.-Z."/>
            <person name="Zhang L."/>
            <person name="Villasana D."/>
            <person name="Johnson A."/>
            <person name="Liu J."/>
            <person name="Liyanage D."/>
            <person name="Lorensuhewa L."/>
            <person name="Robinson T."/>
            <person name="Song A."/>
            <person name="Song B.-B."/>
            <person name="Dinh H."/>
            <person name="Thornton R."/>
            <person name="Coyle M."/>
            <person name="Francisco L."/>
            <person name="Jackson L."/>
            <person name="Javaid M."/>
            <person name="Korchina V."/>
            <person name="Kovar C."/>
            <person name="Mata R."/>
            <person name="Mathew T."/>
            <person name="Ngo R."/>
            <person name="Nguyen L."/>
            <person name="Nguyen N."/>
            <person name="Okwuonu G."/>
            <person name="Ongeri F."/>
            <person name="Pham C."/>
            <person name="Simmons D."/>
            <person name="Wilczek-Boney K."/>
            <person name="Hale W."/>
            <person name="Jakkamsetti A."/>
            <person name="Pham P."/>
            <person name="Ruth R."/>
            <person name="San Lucas F."/>
            <person name="Warren J."/>
            <person name="Zhang J."/>
            <person name="Zhao Z."/>
            <person name="Zhou C."/>
            <person name="Zhu D."/>
            <person name="Lee S."/>
            <person name="Bess C."/>
            <person name="Blankenburg K."/>
            <person name="Forbes L."/>
            <person name="Fu Q."/>
            <person name="Gubbala S."/>
            <person name="Hirani K."/>
            <person name="Jayaseelan J.C."/>
            <person name="Lara F."/>
            <person name="Munidasa M."/>
            <person name="Palculict T."/>
            <person name="Patil S."/>
            <person name="Pu L.-L."/>
            <person name="Saada N."/>
            <person name="Tang L."/>
            <person name="Weissenberger G."/>
            <person name="Zhu Y."/>
            <person name="Hemphill L."/>
            <person name="Shang Y."/>
            <person name="Youmans B."/>
            <person name="Ayvaz T."/>
            <person name="Ross M."/>
            <person name="Santibanez J."/>
            <person name="Aqrawi P."/>
            <person name="Gross S."/>
            <person name="Joshi V."/>
            <person name="Fowler G."/>
            <person name="Nazareth L."/>
            <person name="Reid J."/>
            <person name="Worley K."/>
            <person name="Petrosino J."/>
            <person name="Highlander S."/>
            <person name="Gibbs R."/>
        </authorList>
    </citation>
    <scope>NUCLEOTIDE SEQUENCE [LARGE SCALE GENOMIC DNA]</scope>
    <source>
        <strain evidence="2">ATCC 33269</strain>
    </source>
</reference>
<evidence type="ECO:0000313" key="2">
    <source>
        <dbReference type="EMBL" id="EFZ36599.1"/>
    </source>
</evidence>
<feature type="domain" description="GmrSD restriction endonucleases N-terminal" evidence="1">
    <location>
        <begin position="13"/>
        <end position="235"/>
    </location>
</feature>
<dbReference type="STRING" id="28134.SAMN05444288_2089"/>
<dbReference type="EMBL" id="AEPE02000005">
    <property type="protein sequence ID" value="EFZ36599.1"/>
    <property type="molecule type" value="Genomic_DNA"/>
</dbReference>
<sequence>MAKELFIPINRRIGDLLTDVQMGRIGLPDLQRPFVWKDNKVRELLDSMLKGFPIGFVMLWESPADFENKRQIGSNDKAFSVPRDLIIDGQQRLTALLAAIKGVKIKDVNYRERNIRISYHPLKHEFAVWSQAYERSQEWISSISDVFAAKDNNTITKLRRAYIKQVNERRLRDGLTELTDDEEIRIEDSINDLLNLADYTLPTLEIKAAASEEDVADIFVRVNSGGQKLTEKNFIETLLSVYDNELYKQINDFCRDSRIAKERTSYNHIIEVDPVHIIRATVGLAFKRARLRYAYMLLRGKDLKTGKSSEETQTKNLYAFRNSLPLVMNLNLWHAFMNIVADAGYLKSTLISSDNAIIFSYMLYLIGKLEYKVESVRLNKLMRKWVFMATIRGYYTDSPESTVERQFADLRSVTTANDFVSFLENEISNNFTDDYFKYNLINDLETSSVTSPIWYGYVASLNVLNYPMLFSTTPTSKYFITGASGPKASIDIHHIFPKHYLATIGIEDDRDRNQIANYTYLDYSTNIDISDNPPATYVGSYRSRLGEESYKTACEQNALPENFETLAYRDFLIERRKLMAQTIRKAYDKLSE</sequence>
<dbReference type="HOGENOM" id="CLU_021082_1_0_10"/>
<dbReference type="AlphaFoldDB" id="E7RQR1"/>
<evidence type="ECO:0000313" key="3">
    <source>
        <dbReference type="Proteomes" id="UP000005580"/>
    </source>
</evidence>
<gene>
    <name evidence="2" type="ORF">HMPREF0663_11512</name>
</gene>
<dbReference type="Pfam" id="PF03235">
    <property type="entry name" value="GmrSD_N"/>
    <property type="match status" value="1"/>
</dbReference>
<comment type="caution">
    <text evidence="2">The sequence shown here is derived from an EMBL/GenBank/DDBJ whole genome shotgun (WGS) entry which is preliminary data.</text>
</comment>
<evidence type="ECO:0000259" key="1">
    <source>
        <dbReference type="Pfam" id="PF03235"/>
    </source>
</evidence>
<dbReference type="PANTHER" id="PTHR37292:SF2">
    <property type="entry name" value="DUF262 DOMAIN-CONTAINING PROTEIN"/>
    <property type="match status" value="1"/>
</dbReference>
<protein>
    <recommendedName>
        <fullName evidence="1">GmrSD restriction endonucleases N-terminal domain-containing protein</fullName>
    </recommendedName>
</protein>
<dbReference type="InterPro" id="IPR004919">
    <property type="entry name" value="GmrSD_N"/>
</dbReference>
<keyword evidence="3" id="KW-1185">Reference proteome</keyword>
<name>E7RQR1_9BACT</name>
<dbReference type="PANTHER" id="PTHR37292">
    <property type="entry name" value="VNG6097C"/>
    <property type="match status" value="1"/>
</dbReference>
<dbReference type="eggNOG" id="COG3472">
    <property type="taxonomic scope" value="Bacteria"/>
</dbReference>
<proteinExistence type="predicted"/>
<organism evidence="2 3">
    <name type="scientific">Hoylesella oralis ATCC 33269</name>
    <dbReference type="NCBI Taxonomy" id="873533"/>
    <lineage>
        <taxon>Bacteria</taxon>
        <taxon>Pseudomonadati</taxon>
        <taxon>Bacteroidota</taxon>
        <taxon>Bacteroidia</taxon>
        <taxon>Bacteroidales</taxon>
        <taxon>Prevotellaceae</taxon>
        <taxon>Hoylesella</taxon>
    </lineage>
</organism>
<dbReference type="eggNOG" id="COG1479">
    <property type="taxonomic scope" value="Bacteria"/>
</dbReference>
<accession>E7RQR1</accession>
<dbReference type="Proteomes" id="UP000005580">
    <property type="component" value="Unassembled WGS sequence"/>
</dbReference>